<keyword evidence="3" id="KW-0808">Transferase</keyword>
<protein>
    <submittedName>
        <fullName evidence="9">Poly [ADP-ribose] polymerase</fullName>
    </submittedName>
</protein>
<dbReference type="Pfam" id="PF02877">
    <property type="entry name" value="PARP_reg"/>
    <property type="match status" value="1"/>
</dbReference>
<evidence type="ECO:0000256" key="6">
    <source>
        <dbReference type="ARBA" id="ARBA00023242"/>
    </source>
</evidence>
<dbReference type="GO" id="GO:0003950">
    <property type="term" value="F:NAD+ poly-ADP-ribosyltransferase activity"/>
    <property type="evidence" value="ECO:0007669"/>
    <property type="project" value="UniProtKB-UniRule"/>
</dbReference>
<dbReference type="SUPFAM" id="SSF56399">
    <property type="entry name" value="ADP-ribosylation"/>
    <property type="match status" value="1"/>
</dbReference>
<dbReference type="GO" id="GO:0006302">
    <property type="term" value="P:double-strand break repair"/>
    <property type="evidence" value="ECO:0007669"/>
    <property type="project" value="TreeGrafter"/>
</dbReference>
<evidence type="ECO:0000256" key="4">
    <source>
        <dbReference type="ARBA" id="ARBA00022695"/>
    </source>
</evidence>
<dbReference type="InParanoid" id="A0A2R6PPF2"/>
<evidence type="ECO:0000256" key="2">
    <source>
        <dbReference type="ARBA" id="ARBA00022676"/>
    </source>
</evidence>
<dbReference type="Proteomes" id="UP000241394">
    <property type="component" value="Chromosome LG23"/>
</dbReference>
<feature type="non-terminal residue" evidence="9">
    <location>
        <position position="149"/>
    </location>
</feature>
<keyword evidence="2" id="KW-0328">Glycosyltransferase</keyword>
<dbReference type="PANTHER" id="PTHR10459">
    <property type="entry name" value="DNA LIGASE"/>
    <property type="match status" value="1"/>
</dbReference>
<evidence type="ECO:0000256" key="1">
    <source>
        <dbReference type="ARBA" id="ARBA00004123"/>
    </source>
</evidence>
<proteinExistence type="predicted"/>
<reference evidence="9 10" key="1">
    <citation type="submission" date="2017-07" db="EMBL/GenBank/DDBJ databases">
        <title>An improved, manually edited Actinidia chinensis var. chinensis (kiwifruit) genome highlights the challenges associated with draft genomes and gene prediction in plants.</title>
        <authorList>
            <person name="Pilkington S."/>
            <person name="Crowhurst R."/>
            <person name="Hilario E."/>
            <person name="Nardozza S."/>
            <person name="Fraser L."/>
            <person name="Peng Y."/>
            <person name="Gunaseelan K."/>
            <person name="Simpson R."/>
            <person name="Tahir J."/>
            <person name="Deroles S."/>
            <person name="Templeton K."/>
            <person name="Luo Z."/>
            <person name="Davy M."/>
            <person name="Cheng C."/>
            <person name="Mcneilage M."/>
            <person name="Scaglione D."/>
            <person name="Liu Y."/>
            <person name="Zhang Q."/>
            <person name="Datson P."/>
            <person name="De Silva N."/>
            <person name="Gardiner S."/>
            <person name="Bassett H."/>
            <person name="Chagne D."/>
            <person name="Mccallum J."/>
            <person name="Dzierzon H."/>
            <person name="Deng C."/>
            <person name="Wang Y.-Y."/>
            <person name="Barron N."/>
            <person name="Manako K."/>
            <person name="Bowen J."/>
            <person name="Foster T."/>
            <person name="Erridge Z."/>
            <person name="Tiffin H."/>
            <person name="Waite C."/>
            <person name="Davies K."/>
            <person name="Grierson E."/>
            <person name="Laing W."/>
            <person name="Kirk R."/>
            <person name="Chen X."/>
            <person name="Wood M."/>
            <person name="Montefiori M."/>
            <person name="Brummell D."/>
            <person name="Schwinn K."/>
            <person name="Catanach A."/>
            <person name="Fullerton C."/>
            <person name="Li D."/>
            <person name="Meiyalaghan S."/>
            <person name="Nieuwenhuizen N."/>
            <person name="Read N."/>
            <person name="Prakash R."/>
            <person name="Hunter D."/>
            <person name="Zhang H."/>
            <person name="Mckenzie M."/>
            <person name="Knabel M."/>
            <person name="Harris A."/>
            <person name="Allan A."/>
            <person name="Chen A."/>
            <person name="Janssen B."/>
            <person name="Plunkett B."/>
            <person name="Dwamena C."/>
            <person name="Voogd C."/>
            <person name="Leif D."/>
            <person name="Lafferty D."/>
            <person name="Souleyre E."/>
            <person name="Varkonyi-Gasic E."/>
            <person name="Gambi F."/>
            <person name="Hanley J."/>
            <person name="Yao J.-L."/>
            <person name="Cheung J."/>
            <person name="David K."/>
            <person name="Warren B."/>
            <person name="Marsh K."/>
            <person name="Snowden K."/>
            <person name="Lin-Wang K."/>
            <person name="Brian L."/>
            <person name="Martinez-Sanchez M."/>
            <person name="Wang M."/>
            <person name="Ileperuma N."/>
            <person name="Macnee N."/>
            <person name="Campin R."/>
            <person name="Mcatee P."/>
            <person name="Drummond R."/>
            <person name="Espley R."/>
            <person name="Ireland H."/>
            <person name="Wu R."/>
            <person name="Atkinson R."/>
            <person name="Karunairetnam S."/>
            <person name="Bulley S."/>
            <person name="Chunkath S."/>
            <person name="Hanley Z."/>
            <person name="Storey R."/>
            <person name="Thrimawithana A."/>
            <person name="Thomson S."/>
            <person name="David C."/>
            <person name="Testolin R."/>
        </authorList>
    </citation>
    <scope>NUCLEOTIDE SEQUENCE [LARGE SCALE GENOMIC DNA]</scope>
    <source>
        <strain evidence="10">cv. Red5</strain>
        <tissue evidence="9">Young leaf</tissue>
    </source>
</reference>
<sequence>MLFNVEAYRSAIMEFEINMSEMPLGKLSKSSIQRGFEALTEIQNLVTSNVHDPSYKESLIIDASNRFFTVIPSIHPHVIRDEDDLKSKHMDKPPQGKHSTKVLGMKIPQKSEFAKWRDEVVVPCGKPVASNIKASELMFNEYIVYNTTQ</sequence>
<dbReference type="InterPro" id="IPR004102">
    <property type="entry name" value="Poly(ADP-ribose)pol_reg_dom"/>
</dbReference>
<dbReference type="Gene3D" id="1.20.142.10">
    <property type="entry name" value="Poly(ADP-ribose) polymerase, regulatory domain"/>
    <property type="match status" value="1"/>
</dbReference>
<dbReference type="InterPro" id="IPR036616">
    <property type="entry name" value="Poly(ADP-ribose)pol_reg_dom_sf"/>
</dbReference>
<evidence type="ECO:0000259" key="8">
    <source>
        <dbReference type="PROSITE" id="PS51060"/>
    </source>
</evidence>
<dbReference type="PANTHER" id="PTHR10459:SF80">
    <property type="entry name" value="POLY [ADP-RIBOSE] POLYMERASE 1"/>
    <property type="match status" value="1"/>
</dbReference>
<evidence type="ECO:0000313" key="10">
    <source>
        <dbReference type="Proteomes" id="UP000241394"/>
    </source>
</evidence>
<reference evidence="10" key="2">
    <citation type="journal article" date="2018" name="BMC Genomics">
        <title>A manually annotated Actinidia chinensis var. chinensis (kiwifruit) genome highlights the challenges associated with draft genomes and gene prediction in plants.</title>
        <authorList>
            <person name="Pilkington S.M."/>
            <person name="Crowhurst R."/>
            <person name="Hilario E."/>
            <person name="Nardozza S."/>
            <person name="Fraser L."/>
            <person name="Peng Y."/>
            <person name="Gunaseelan K."/>
            <person name="Simpson R."/>
            <person name="Tahir J."/>
            <person name="Deroles S.C."/>
            <person name="Templeton K."/>
            <person name="Luo Z."/>
            <person name="Davy M."/>
            <person name="Cheng C."/>
            <person name="McNeilage M."/>
            <person name="Scaglione D."/>
            <person name="Liu Y."/>
            <person name="Zhang Q."/>
            <person name="Datson P."/>
            <person name="De Silva N."/>
            <person name="Gardiner S.E."/>
            <person name="Bassett H."/>
            <person name="Chagne D."/>
            <person name="McCallum J."/>
            <person name="Dzierzon H."/>
            <person name="Deng C."/>
            <person name="Wang Y.Y."/>
            <person name="Barron L."/>
            <person name="Manako K."/>
            <person name="Bowen J."/>
            <person name="Foster T.M."/>
            <person name="Erridge Z.A."/>
            <person name="Tiffin H."/>
            <person name="Waite C.N."/>
            <person name="Davies K.M."/>
            <person name="Grierson E.P."/>
            <person name="Laing W.A."/>
            <person name="Kirk R."/>
            <person name="Chen X."/>
            <person name="Wood M."/>
            <person name="Montefiori M."/>
            <person name="Brummell D.A."/>
            <person name="Schwinn K.E."/>
            <person name="Catanach A."/>
            <person name="Fullerton C."/>
            <person name="Li D."/>
            <person name="Meiyalaghan S."/>
            <person name="Nieuwenhuizen N."/>
            <person name="Read N."/>
            <person name="Prakash R."/>
            <person name="Hunter D."/>
            <person name="Zhang H."/>
            <person name="McKenzie M."/>
            <person name="Knabel M."/>
            <person name="Harris A."/>
            <person name="Allan A.C."/>
            <person name="Gleave A."/>
            <person name="Chen A."/>
            <person name="Janssen B.J."/>
            <person name="Plunkett B."/>
            <person name="Ampomah-Dwamena C."/>
            <person name="Voogd C."/>
            <person name="Leif D."/>
            <person name="Lafferty D."/>
            <person name="Souleyre E.J.F."/>
            <person name="Varkonyi-Gasic E."/>
            <person name="Gambi F."/>
            <person name="Hanley J."/>
            <person name="Yao J.L."/>
            <person name="Cheung J."/>
            <person name="David K.M."/>
            <person name="Warren B."/>
            <person name="Marsh K."/>
            <person name="Snowden K.C."/>
            <person name="Lin-Wang K."/>
            <person name="Brian L."/>
            <person name="Martinez-Sanchez M."/>
            <person name="Wang M."/>
            <person name="Ileperuma N."/>
            <person name="Macnee N."/>
            <person name="Campin R."/>
            <person name="McAtee P."/>
            <person name="Drummond R.S.M."/>
            <person name="Espley R.V."/>
            <person name="Ireland H.S."/>
            <person name="Wu R."/>
            <person name="Atkinson R.G."/>
            <person name="Karunairetnam S."/>
            <person name="Bulley S."/>
            <person name="Chunkath S."/>
            <person name="Hanley Z."/>
            <person name="Storey R."/>
            <person name="Thrimawithana A.H."/>
            <person name="Thomson S."/>
            <person name="David C."/>
            <person name="Testolin R."/>
            <person name="Huang H."/>
            <person name="Hellens R.P."/>
            <person name="Schaffer R.J."/>
        </authorList>
    </citation>
    <scope>NUCLEOTIDE SEQUENCE [LARGE SCALE GENOMIC DNA]</scope>
    <source>
        <strain evidence="10">cv. Red5</strain>
    </source>
</reference>
<dbReference type="GO" id="GO:0005730">
    <property type="term" value="C:nucleolus"/>
    <property type="evidence" value="ECO:0007669"/>
    <property type="project" value="TreeGrafter"/>
</dbReference>
<keyword evidence="5" id="KW-0520">NAD</keyword>
<dbReference type="STRING" id="1590841.A0A2R6PPF2"/>
<dbReference type="AlphaFoldDB" id="A0A2R6PPF2"/>
<dbReference type="Gramene" id="PSR94853">
    <property type="protein sequence ID" value="PSR94853"/>
    <property type="gene ID" value="CEY00_Acc25607"/>
</dbReference>
<dbReference type="PROSITE" id="PS51060">
    <property type="entry name" value="PARP_ALPHA_HD"/>
    <property type="match status" value="1"/>
</dbReference>
<dbReference type="GO" id="GO:0070212">
    <property type="term" value="P:protein poly-ADP-ribosylation"/>
    <property type="evidence" value="ECO:0007669"/>
    <property type="project" value="TreeGrafter"/>
</dbReference>
<dbReference type="OrthoDB" id="429950at2759"/>
<evidence type="ECO:0000313" key="9">
    <source>
        <dbReference type="EMBL" id="PSR94853.1"/>
    </source>
</evidence>
<keyword evidence="6" id="KW-0539">Nucleus</keyword>
<keyword evidence="10" id="KW-1185">Reference proteome</keyword>
<dbReference type="PROSITE" id="PS51059">
    <property type="entry name" value="PARP_CATALYTIC"/>
    <property type="match status" value="1"/>
</dbReference>
<name>A0A2R6PPF2_ACTCC</name>
<feature type="domain" description="PARP catalytic" evidence="7">
    <location>
        <begin position="1"/>
        <end position="149"/>
    </location>
</feature>
<dbReference type="InterPro" id="IPR050800">
    <property type="entry name" value="ARTD/PARP"/>
</dbReference>
<dbReference type="GO" id="GO:1990404">
    <property type="term" value="F:NAD+-protein mono-ADP-ribosyltransferase activity"/>
    <property type="evidence" value="ECO:0007669"/>
    <property type="project" value="TreeGrafter"/>
</dbReference>
<dbReference type="GO" id="GO:0016779">
    <property type="term" value="F:nucleotidyltransferase activity"/>
    <property type="evidence" value="ECO:0007669"/>
    <property type="project" value="UniProtKB-KW"/>
</dbReference>
<accession>A0A2R6PPF2</accession>
<keyword evidence="4" id="KW-0548">Nucleotidyltransferase</keyword>
<organism evidence="9 10">
    <name type="scientific">Actinidia chinensis var. chinensis</name>
    <name type="common">Chinese soft-hair kiwi</name>
    <dbReference type="NCBI Taxonomy" id="1590841"/>
    <lineage>
        <taxon>Eukaryota</taxon>
        <taxon>Viridiplantae</taxon>
        <taxon>Streptophyta</taxon>
        <taxon>Embryophyta</taxon>
        <taxon>Tracheophyta</taxon>
        <taxon>Spermatophyta</taxon>
        <taxon>Magnoliopsida</taxon>
        <taxon>eudicotyledons</taxon>
        <taxon>Gunneridae</taxon>
        <taxon>Pentapetalae</taxon>
        <taxon>asterids</taxon>
        <taxon>Ericales</taxon>
        <taxon>Actinidiaceae</taxon>
        <taxon>Actinidia</taxon>
    </lineage>
</organism>
<dbReference type="InterPro" id="IPR012317">
    <property type="entry name" value="Poly(ADP-ribose)pol_cat_dom"/>
</dbReference>
<comment type="caution">
    <text evidence="9">The sequence shown here is derived from an EMBL/GenBank/DDBJ whole genome shotgun (WGS) entry which is preliminary data.</text>
</comment>
<feature type="domain" description="PARP alpha-helical" evidence="8">
    <location>
        <begin position="1"/>
        <end position="106"/>
    </location>
</feature>
<dbReference type="EMBL" id="NKQK01000023">
    <property type="protein sequence ID" value="PSR94853.1"/>
    <property type="molecule type" value="Genomic_DNA"/>
</dbReference>
<evidence type="ECO:0000256" key="5">
    <source>
        <dbReference type="ARBA" id="ARBA00023027"/>
    </source>
</evidence>
<evidence type="ECO:0000259" key="7">
    <source>
        <dbReference type="PROSITE" id="PS51059"/>
    </source>
</evidence>
<dbReference type="SUPFAM" id="SSF47587">
    <property type="entry name" value="Domain of poly(ADP-ribose) polymerase"/>
    <property type="match status" value="1"/>
</dbReference>
<comment type="subcellular location">
    <subcellularLocation>
        <location evidence="1">Nucleus</location>
    </subcellularLocation>
</comment>
<gene>
    <name evidence="9" type="ORF">CEY00_Acc25607</name>
</gene>
<evidence type="ECO:0000256" key="3">
    <source>
        <dbReference type="ARBA" id="ARBA00022679"/>
    </source>
</evidence>